<dbReference type="Proteomes" id="UP001461341">
    <property type="component" value="Chromosome"/>
</dbReference>
<protein>
    <submittedName>
        <fullName evidence="2">PLAT/LH2 domain-containing protein</fullName>
    </submittedName>
</protein>
<dbReference type="Pfam" id="PF01477">
    <property type="entry name" value="PLAT"/>
    <property type="match status" value="1"/>
</dbReference>
<keyword evidence="3" id="KW-1185">Reference proteome</keyword>
<dbReference type="Gene3D" id="2.60.40.10">
    <property type="entry name" value="Immunoglobulins"/>
    <property type="match status" value="1"/>
</dbReference>
<evidence type="ECO:0000313" key="3">
    <source>
        <dbReference type="Proteomes" id="UP001461341"/>
    </source>
</evidence>
<dbReference type="PROSITE" id="PS50095">
    <property type="entry name" value="PLAT"/>
    <property type="match status" value="1"/>
</dbReference>
<dbReference type="InterPro" id="IPR000601">
    <property type="entry name" value="PKD_dom"/>
</dbReference>
<dbReference type="Pfam" id="PF18911">
    <property type="entry name" value="PKD_4"/>
    <property type="match status" value="1"/>
</dbReference>
<reference evidence="2 3" key="1">
    <citation type="submission" date="2023-03" db="EMBL/GenBank/DDBJ databases">
        <title>Novel Species.</title>
        <authorList>
            <person name="Ma S."/>
        </authorList>
    </citation>
    <scope>NUCLEOTIDE SEQUENCE [LARGE SCALE GENOMIC DNA]</scope>
    <source>
        <strain evidence="2 3">B11</strain>
    </source>
</reference>
<dbReference type="InterPro" id="IPR013783">
    <property type="entry name" value="Ig-like_fold"/>
</dbReference>
<dbReference type="PANTHER" id="PTHR10877">
    <property type="entry name" value="POLYCYSTIN FAMILY MEMBER"/>
    <property type="match status" value="1"/>
</dbReference>
<evidence type="ECO:0000259" key="1">
    <source>
        <dbReference type="PROSITE" id="PS50095"/>
    </source>
</evidence>
<dbReference type="CDD" id="cd00146">
    <property type="entry name" value="PKD"/>
    <property type="match status" value="1"/>
</dbReference>
<proteinExistence type="predicted"/>
<dbReference type="InterPro" id="IPR001024">
    <property type="entry name" value="PLAT/LH2_dom"/>
</dbReference>
<gene>
    <name evidence="2" type="ORF">QBE54_10965</name>
</gene>
<feature type="domain" description="PLAT" evidence="1">
    <location>
        <begin position="906"/>
        <end position="1027"/>
    </location>
</feature>
<dbReference type="EMBL" id="CP121689">
    <property type="protein sequence ID" value="WZL76077.1"/>
    <property type="molecule type" value="Genomic_DNA"/>
</dbReference>
<sequence>MLICFSKLLSFWIFPFLFASILAFAPSPLYAQEGSGAFSHLFQVIYQWEPLQVSEGVPRIIASTSDRPQDVLQDGNLLAFVVRERTLVLVDLATQEVLHRQEFPEKCILHGLYRGYVIYYVGKDIKTNVLSVANWKESTFPGTLVLVTEGGFLVTRERETLHIFDLQSGELLFSHLVPSSTIVALGDLVLFPTMDESHNPRGYLGFSVPTRSTLPLKQLDDERPFFFPEYAGHTWENRWTFPGGILPVLFGDAEGVRLAFLDERGRLGKYFHLSGLGLPLRLSPSSLHFFDAFNGRVLLGIEDERGNFHLLVADGGDSLTPLGTFAPRGRTTLQAFFLEDGNIGVIEETGPEETTLQVLSASGERLQEKVLWPPGVSVTHCRIIERRELLSSSSDGHLVFRYNLPQGEITAVYTFPSGYDPGEGVFVYQGKGFTFLYNQFERESGIEKPALVAFDVSGESFPLPVELVEVSPHGESLYEVFEDIPTKLRFKTLAPLEELLTVSVEAVSITRGEERLSYTWLTPGLEGGTPKAIALVASLGPARKVFPMTVVPLPNPLELTVSRYQDDGDVLVLNWTLRNHSPVDIDDLRFDLETTNLQFSQGDAWPGRIARGEVLHGTFSLTRLFYGEEMQPQWNGYTIPASVTLRVTSRRGQAEALFEAPLPVKPQYAFEVRIQKDPERGWWYLSAEEIQEYLRVFDAAGNDITQSLRFEKTDTYTVRVQGLAPGFPASSLSLHLTWETPQRFFEFQPRLGSAKERVVAPPLKGSWDIPFTFPQASAAAILRPSTFTPPRFILPLPPNTPPNPDFVLVDDETTHFRVASFDGSPSRDPDGVIVNYTWSWPGGIPLEVREFARAFSAPQILPITLTVTDDRLRESSITREVAVDMERVIGGRRVTIPPAFVRQNTTTYRVEVFTGDLENAGTDARVFLALYEPREQEGVVYGSGVMELSGREPTMERGQIDVFQVTGREVKDLDHIALLHDNSGDRPGWFVGGLKVQDTRSQKEWVFVPNRWLALDEEDHKTYAEFTPVASPYPAGIILEGDRKSYNLIEVSDTVFILPENLDRFYFTCSDGAKTIEVYRQDGSLVGTQPSSGRKRKPPYIPEPEWGVGFDTANLVRPERFLVKIQQGQDVKERVVWVFPLKWAHYRKEALQAVALYPLKGKTDVFLCAQTIRKYLAELKPDPTNAALLAIDYGVSFFSIFGASPDGYLVDTLSECTGSYLENAEDILQRFGYTPALAHGTVEALTTLYDVYRWSLKLPGVMEEAVAQAYKVVLLNELGRNDRSLHQIDLLLQKGKELVEQIIDYLEGDNPASCQLALSNLKTLAVGNNPLSPNLSDHVISYQSLGVTDLEPGVPDYPLGVLLPLAMANVKYWREEGHPIYRSDRFLNILPHDPVTDTGYALDVYEPLLETIIQAGSILVNVCLLPEP</sequence>
<dbReference type="InterPro" id="IPR011047">
    <property type="entry name" value="Quinoprotein_ADH-like_sf"/>
</dbReference>
<dbReference type="SUPFAM" id="SSF50998">
    <property type="entry name" value="Quinoprotein alcohol dehydrogenase-like"/>
    <property type="match status" value="1"/>
</dbReference>
<accession>A0ABZ2YAT1</accession>
<dbReference type="RefSeq" id="WP_369018232.1">
    <property type="nucleotide sequence ID" value="NZ_CP121689.1"/>
</dbReference>
<evidence type="ECO:0000313" key="2">
    <source>
        <dbReference type="EMBL" id="WZL76077.1"/>
    </source>
</evidence>
<organism evidence="2 3">
    <name type="scientific">Thermatribacter velox</name>
    <dbReference type="NCBI Taxonomy" id="3039681"/>
    <lineage>
        <taxon>Bacteria</taxon>
        <taxon>Pseudomonadati</taxon>
        <taxon>Atribacterota</taxon>
        <taxon>Atribacteria</taxon>
        <taxon>Atribacterales</taxon>
        <taxon>Thermatribacteraceae</taxon>
        <taxon>Thermatribacter</taxon>
    </lineage>
</organism>
<dbReference type="InterPro" id="IPR036392">
    <property type="entry name" value="PLAT/LH2_dom_sf"/>
</dbReference>
<dbReference type="InterPro" id="IPR051223">
    <property type="entry name" value="Polycystin"/>
</dbReference>
<dbReference type="Gene3D" id="2.60.60.20">
    <property type="entry name" value="PLAT/LH2 domain"/>
    <property type="match status" value="1"/>
</dbReference>
<dbReference type="SUPFAM" id="SSF49723">
    <property type="entry name" value="Lipase/lipooxygenase domain (PLAT/LH2 domain)"/>
    <property type="match status" value="1"/>
</dbReference>
<name>A0ABZ2YAT1_9BACT</name>
<dbReference type="PANTHER" id="PTHR10877:SF150">
    <property type="entry name" value="REJ DOMAIN-CONTAINING PROTEIN"/>
    <property type="match status" value="1"/>
</dbReference>